<gene>
    <name evidence="1" type="ORF">FB45DRAFT_1002099</name>
</gene>
<keyword evidence="2" id="KW-1185">Reference proteome</keyword>
<sequence length="220" mass="24971">MTMDYYNARRIPSFYSPASSPLESPLHGVVPSLQLLENKKQLCHRLIDGQLPNMPVGFPFHHVMDAYGNPRLSHDPFEFWERLDFNSRCSGHLSACISFTPAARDSDYSKREYFSWCVTMAKLDLRPFTRGPPPKAPVAHVRVDPEVMRSSYGRRIESDPNIILRALSTSLELGLLVTIMFEENTSGAGNWSKYRNVVFVGTANNGRRSILFNAGSFRIR</sequence>
<protein>
    <submittedName>
        <fullName evidence="1">Uncharacterized protein</fullName>
    </submittedName>
</protein>
<evidence type="ECO:0000313" key="1">
    <source>
        <dbReference type="EMBL" id="KAJ7634472.1"/>
    </source>
</evidence>
<reference evidence="1" key="1">
    <citation type="submission" date="2023-03" db="EMBL/GenBank/DDBJ databases">
        <title>Massive genome expansion in bonnet fungi (Mycena s.s.) driven by repeated elements and novel gene families across ecological guilds.</title>
        <authorList>
            <consortium name="Lawrence Berkeley National Laboratory"/>
            <person name="Harder C.B."/>
            <person name="Miyauchi S."/>
            <person name="Viragh M."/>
            <person name="Kuo A."/>
            <person name="Thoen E."/>
            <person name="Andreopoulos B."/>
            <person name="Lu D."/>
            <person name="Skrede I."/>
            <person name="Drula E."/>
            <person name="Henrissat B."/>
            <person name="Morin E."/>
            <person name="Kohler A."/>
            <person name="Barry K."/>
            <person name="LaButti K."/>
            <person name="Morin E."/>
            <person name="Salamov A."/>
            <person name="Lipzen A."/>
            <person name="Mereny Z."/>
            <person name="Hegedus B."/>
            <person name="Baldrian P."/>
            <person name="Stursova M."/>
            <person name="Weitz H."/>
            <person name="Taylor A."/>
            <person name="Grigoriev I.V."/>
            <person name="Nagy L.G."/>
            <person name="Martin F."/>
            <person name="Kauserud H."/>
        </authorList>
    </citation>
    <scope>NUCLEOTIDE SEQUENCE</scope>
    <source>
        <strain evidence="1">9284</strain>
    </source>
</reference>
<accession>A0AAD7BYP2</accession>
<dbReference type="Proteomes" id="UP001221142">
    <property type="component" value="Unassembled WGS sequence"/>
</dbReference>
<comment type="caution">
    <text evidence="1">The sequence shown here is derived from an EMBL/GenBank/DDBJ whole genome shotgun (WGS) entry which is preliminary data.</text>
</comment>
<evidence type="ECO:0000313" key="2">
    <source>
        <dbReference type="Proteomes" id="UP001221142"/>
    </source>
</evidence>
<dbReference type="EMBL" id="JARKIF010000007">
    <property type="protein sequence ID" value="KAJ7634472.1"/>
    <property type="molecule type" value="Genomic_DNA"/>
</dbReference>
<organism evidence="1 2">
    <name type="scientific">Roridomyces roridus</name>
    <dbReference type="NCBI Taxonomy" id="1738132"/>
    <lineage>
        <taxon>Eukaryota</taxon>
        <taxon>Fungi</taxon>
        <taxon>Dikarya</taxon>
        <taxon>Basidiomycota</taxon>
        <taxon>Agaricomycotina</taxon>
        <taxon>Agaricomycetes</taxon>
        <taxon>Agaricomycetidae</taxon>
        <taxon>Agaricales</taxon>
        <taxon>Marasmiineae</taxon>
        <taxon>Mycenaceae</taxon>
        <taxon>Roridomyces</taxon>
    </lineage>
</organism>
<dbReference type="AlphaFoldDB" id="A0AAD7BYP2"/>
<name>A0AAD7BYP2_9AGAR</name>
<proteinExistence type="predicted"/>